<gene>
    <name evidence="3" type="ORF">N7U62_15940</name>
</gene>
<dbReference type="EMBL" id="JAOYOD010000001">
    <property type="protein sequence ID" value="MCV9388173.1"/>
    <property type="molecule type" value="Genomic_DNA"/>
</dbReference>
<dbReference type="Proteomes" id="UP001300692">
    <property type="component" value="Unassembled WGS sequence"/>
</dbReference>
<name>A0ABT3CWV1_9BACT</name>
<evidence type="ECO:0000256" key="1">
    <source>
        <dbReference type="SAM" id="SignalP"/>
    </source>
</evidence>
<evidence type="ECO:0000313" key="4">
    <source>
        <dbReference type="Proteomes" id="UP001300692"/>
    </source>
</evidence>
<keyword evidence="4" id="KW-1185">Reference proteome</keyword>
<proteinExistence type="predicted"/>
<evidence type="ECO:0000259" key="2">
    <source>
        <dbReference type="Pfam" id="PF13372"/>
    </source>
</evidence>
<protein>
    <submittedName>
        <fullName evidence="3">Alginate export family protein</fullName>
    </submittedName>
</protein>
<dbReference type="Pfam" id="PF13372">
    <property type="entry name" value="Alginate_exp"/>
    <property type="match status" value="1"/>
</dbReference>
<dbReference type="InterPro" id="IPR025388">
    <property type="entry name" value="Alginate_export_dom"/>
</dbReference>
<keyword evidence="1" id="KW-0732">Signal</keyword>
<sequence>MKTLYLLLTALCIASFTAHAQLSITGEVNARAEFRNGFKRPILDSQDPAFFIEQRSRLYMNYKAEKFEVQFNLQDVRMWGGDGQVYKGSSAMTAIHNAWGRYYFTDAVSIKAGRQTISYDNQRFFGGLEWAMQGRQHDALLFMYEKDGLKLHVGGAFNQNPADGAEPVRLVSTNYSSPGVNPYHATGNYKHMEYLWLNKKFESGLTGSFYLVNEGRQDMVAGVPQDTVNNRQTYGLMVGAPVGDQLTLNGEFFYQGGKVAAKRDLSALMFSVSATLKTDITPITLGIDYLSGDDTSTTDKSEAFAPAFGTNHAFYGFMDYFYVGNGNRGGLQDIFLKTKFKVAGGALLGHLHYFMSASDVTALDGTGTADKGLGTEIDLVYVKKLADGVTWKLGYSHMFETESMLASKTGVSGMTYTTSSEIGTNNWIWTQLIFKPKFL</sequence>
<organism evidence="3 4">
    <name type="scientific">Reichenbachiella ulvae</name>
    <dbReference type="NCBI Taxonomy" id="2980104"/>
    <lineage>
        <taxon>Bacteria</taxon>
        <taxon>Pseudomonadati</taxon>
        <taxon>Bacteroidota</taxon>
        <taxon>Cytophagia</taxon>
        <taxon>Cytophagales</taxon>
        <taxon>Reichenbachiellaceae</taxon>
        <taxon>Reichenbachiella</taxon>
    </lineage>
</organism>
<evidence type="ECO:0000313" key="3">
    <source>
        <dbReference type="EMBL" id="MCV9388173.1"/>
    </source>
</evidence>
<comment type="caution">
    <text evidence="3">The sequence shown here is derived from an EMBL/GenBank/DDBJ whole genome shotgun (WGS) entry which is preliminary data.</text>
</comment>
<feature type="domain" description="Alginate export" evidence="2">
    <location>
        <begin position="21"/>
        <end position="399"/>
    </location>
</feature>
<dbReference type="RefSeq" id="WP_264139005.1">
    <property type="nucleotide sequence ID" value="NZ_JAOYOD010000001.1"/>
</dbReference>
<feature type="signal peptide" evidence="1">
    <location>
        <begin position="1"/>
        <end position="20"/>
    </location>
</feature>
<reference evidence="3 4" key="1">
    <citation type="submission" date="2022-10" db="EMBL/GenBank/DDBJ databases">
        <title>Comparative genomics and taxonomic characterization of three novel marine species of genus Reichenbachiella exhibiting antioxidant and polysaccharide degradation activities.</title>
        <authorList>
            <person name="Muhammad N."/>
            <person name="Lee Y.-J."/>
            <person name="Ko J."/>
            <person name="Kim S.-G."/>
        </authorList>
    </citation>
    <scope>NUCLEOTIDE SEQUENCE [LARGE SCALE GENOMIC DNA]</scope>
    <source>
        <strain evidence="3 4">ABR2-5</strain>
    </source>
</reference>
<accession>A0ABT3CWV1</accession>
<feature type="chain" id="PRO_5047057064" evidence="1">
    <location>
        <begin position="21"/>
        <end position="439"/>
    </location>
</feature>